<accession>A0A9P6W7Y2</accession>
<evidence type="ECO:0000313" key="2">
    <source>
        <dbReference type="EMBL" id="KAG0666592.1"/>
    </source>
</evidence>
<reference evidence="2 3" key="1">
    <citation type="submission" date="2020-11" db="EMBL/GenBank/DDBJ databases">
        <title>Kefir isolates.</title>
        <authorList>
            <person name="Marcisauskas S."/>
            <person name="Kim Y."/>
            <person name="Blasche S."/>
        </authorList>
    </citation>
    <scope>NUCLEOTIDE SEQUENCE [LARGE SCALE GENOMIC DNA]</scope>
    <source>
        <strain evidence="2 3">KR</strain>
    </source>
</reference>
<evidence type="ECO:0000313" key="3">
    <source>
        <dbReference type="Proteomes" id="UP000777482"/>
    </source>
</evidence>
<dbReference type="InterPro" id="IPR036249">
    <property type="entry name" value="Thioredoxin-like_sf"/>
</dbReference>
<dbReference type="EMBL" id="PUHQ01000004">
    <property type="protein sequence ID" value="KAG0666592.1"/>
    <property type="molecule type" value="Genomic_DNA"/>
</dbReference>
<gene>
    <name evidence="2" type="ORF">C6P46_004258</name>
</gene>
<organism evidence="2 3">
    <name type="scientific">Rhodotorula mucilaginosa</name>
    <name type="common">Yeast</name>
    <name type="synonym">Rhodotorula rubra</name>
    <dbReference type="NCBI Taxonomy" id="5537"/>
    <lineage>
        <taxon>Eukaryota</taxon>
        <taxon>Fungi</taxon>
        <taxon>Dikarya</taxon>
        <taxon>Basidiomycota</taxon>
        <taxon>Pucciniomycotina</taxon>
        <taxon>Microbotryomycetes</taxon>
        <taxon>Sporidiobolales</taxon>
        <taxon>Sporidiobolaceae</taxon>
        <taxon>Rhodotorula</taxon>
    </lineage>
</organism>
<dbReference type="InterPro" id="IPR004045">
    <property type="entry name" value="Glutathione_S-Trfase_N"/>
</dbReference>
<dbReference type="AlphaFoldDB" id="A0A9P6W7Y2"/>
<proteinExistence type="predicted"/>
<dbReference type="Pfam" id="PF13417">
    <property type="entry name" value="GST_N_3"/>
    <property type="match status" value="1"/>
</dbReference>
<dbReference type="Gene3D" id="3.40.30.10">
    <property type="entry name" value="Glutaredoxin"/>
    <property type="match status" value="1"/>
</dbReference>
<sequence length="262" mass="29929">MPLRFYDLVTKKRTGVFFSNNCSPVRLALLAKGIDFVTEEVEYPDLRFTWTPVLVKELGVEKATAPFIECEDGKHVMDSLTIALWLDKAYPDRYNLFLPEAELPVDVGSQDYKQAVQNFEKMEDELNDLIAQVDELYGPRIVSQLDAESGRYWVEKNGYGTEEWANLVATQNDPSKVQRIQRTLRKLAEDHLAGDALFLTSATKPGFTDFVMVGISRLLRSLSARLYRETFQSPESGQFADWAARMDKAFPLEDIRARDLQD</sequence>
<comment type="caution">
    <text evidence="2">The sequence shown here is derived from an EMBL/GenBank/DDBJ whole genome shotgun (WGS) entry which is preliminary data.</text>
</comment>
<dbReference type="SUPFAM" id="SSF52833">
    <property type="entry name" value="Thioredoxin-like"/>
    <property type="match status" value="1"/>
</dbReference>
<dbReference type="PROSITE" id="PS50404">
    <property type="entry name" value="GST_NTER"/>
    <property type="match status" value="1"/>
</dbReference>
<keyword evidence="3" id="KW-1185">Reference proteome</keyword>
<dbReference type="OrthoDB" id="4951845at2759"/>
<protein>
    <recommendedName>
        <fullName evidence="1">GST N-terminal domain-containing protein</fullName>
    </recommendedName>
</protein>
<evidence type="ECO:0000259" key="1">
    <source>
        <dbReference type="PROSITE" id="PS50404"/>
    </source>
</evidence>
<name>A0A9P6W7Y2_RHOMI</name>
<dbReference type="Proteomes" id="UP000777482">
    <property type="component" value="Unassembled WGS sequence"/>
</dbReference>
<feature type="domain" description="GST N-terminal" evidence="1">
    <location>
        <begin position="9"/>
        <end position="94"/>
    </location>
</feature>